<proteinExistence type="predicted"/>
<dbReference type="EMBL" id="BJYU01000003">
    <property type="protein sequence ID" value="GEO12821.1"/>
    <property type="molecule type" value="Genomic_DNA"/>
</dbReference>
<sequence>MVWGNLALLAAAVFAGAAIYINFVEQPARLGLDDRSLLVQWKTAYRRGTLMQAPLAVIGFLLGLAAWWQVDRSSFLLGACLMIANWPVTLFAIMPTNKRLMTIDPANAGPDVRALVKKWNRLHGLRTALGSAAALVFLWGLQA</sequence>
<dbReference type="OrthoDB" id="7473921at2"/>
<dbReference type="PANTHER" id="PTHR36535:SF1">
    <property type="entry name" value="DUF1772 DOMAIN-CONTAINING PROTEIN"/>
    <property type="match status" value="1"/>
</dbReference>
<keyword evidence="3" id="KW-1185">Reference proteome</keyword>
<dbReference type="AlphaFoldDB" id="A0A512BLH7"/>
<feature type="transmembrane region" description="Helical" evidence="1">
    <location>
        <begin position="74"/>
        <end position="93"/>
    </location>
</feature>
<dbReference type="PANTHER" id="PTHR36535">
    <property type="entry name" value="YALI0E30327P"/>
    <property type="match status" value="1"/>
</dbReference>
<keyword evidence="1" id="KW-0472">Membrane</keyword>
<feature type="transmembrane region" description="Helical" evidence="1">
    <location>
        <begin position="44"/>
        <end position="68"/>
    </location>
</feature>
<dbReference type="Pfam" id="PF08592">
    <property type="entry name" value="Anthrone_oxy"/>
    <property type="match status" value="1"/>
</dbReference>
<keyword evidence="1" id="KW-0812">Transmembrane</keyword>
<feature type="transmembrane region" description="Helical" evidence="1">
    <location>
        <begin position="6"/>
        <end position="23"/>
    </location>
</feature>
<dbReference type="InterPro" id="IPR013901">
    <property type="entry name" value="Anthrone_oxy"/>
</dbReference>
<dbReference type="RefSeq" id="WP_114184124.1">
    <property type="nucleotide sequence ID" value="NZ_BJYU01000003.1"/>
</dbReference>
<evidence type="ECO:0008006" key="4">
    <source>
        <dbReference type="Google" id="ProtNLM"/>
    </source>
</evidence>
<gene>
    <name evidence="2" type="ORF">MAE02_05170</name>
</gene>
<dbReference type="Proteomes" id="UP000321085">
    <property type="component" value="Unassembled WGS sequence"/>
</dbReference>
<evidence type="ECO:0000256" key="1">
    <source>
        <dbReference type="SAM" id="Phobius"/>
    </source>
</evidence>
<evidence type="ECO:0000313" key="2">
    <source>
        <dbReference type="EMBL" id="GEO12821.1"/>
    </source>
</evidence>
<evidence type="ECO:0000313" key="3">
    <source>
        <dbReference type="Proteomes" id="UP000321085"/>
    </source>
</evidence>
<comment type="caution">
    <text evidence="2">The sequence shown here is derived from an EMBL/GenBank/DDBJ whole genome shotgun (WGS) entry which is preliminary data.</text>
</comment>
<organism evidence="2 3">
    <name type="scientific">Microvirga aerophila</name>
    <dbReference type="NCBI Taxonomy" id="670291"/>
    <lineage>
        <taxon>Bacteria</taxon>
        <taxon>Pseudomonadati</taxon>
        <taxon>Pseudomonadota</taxon>
        <taxon>Alphaproteobacteria</taxon>
        <taxon>Hyphomicrobiales</taxon>
        <taxon>Methylobacteriaceae</taxon>
        <taxon>Microvirga</taxon>
    </lineage>
</organism>
<protein>
    <recommendedName>
        <fullName evidence="4">DUF1772 domain-containing protein</fullName>
    </recommendedName>
</protein>
<name>A0A512BLH7_9HYPH</name>
<reference evidence="2 3" key="1">
    <citation type="submission" date="2019-07" db="EMBL/GenBank/DDBJ databases">
        <title>Whole genome shotgun sequence of Microvirga aerophila NBRC 106136.</title>
        <authorList>
            <person name="Hosoyama A."/>
            <person name="Uohara A."/>
            <person name="Ohji S."/>
            <person name="Ichikawa N."/>
        </authorList>
    </citation>
    <scope>NUCLEOTIDE SEQUENCE [LARGE SCALE GENOMIC DNA]</scope>
    <source>
        <strain evidence="2 3">NBRC 106136</strain>
    </source>
</reference>
<accession>A0A512BLH7</accession>
<keyword evidence="1" id="KW-1133">Transmembrane helix</keyword>
<feature type="transmembrane region" description="Helical" evidence="1">
    <location>
        <begin position="123"/>
        <end position="141"/>
    </location>
</feature>